<evidence type="ECO:0000313" key="2">
    <source>
        <dbReference type="EMBL" id="XAE53685.1"/>
    </source>
</evidence>
<reference evidence="2 4" key="2">
    <citation type="submission" date="2022-10" db="EMBL/GenBank/DDBJ databases">
        <title>Genomic of Burkholderia cepacia PN-1.</title>
        <authorList>
            <person name="Yang Y."/>
            <person name="Guan H."/>
            <person name="Huang J."/>
        </authorList>
    </citation>
    <scope>NUCLEOTIDE SEQUENCE [LARGE SCALE GENOMIC DNA]</scope>
    <source>
        <strain evidence="2 4">PN-1</strain>
    </source>
</reference>
<reference evidence="1 3" key="1">
    <citation type="submission" date="2019-09" db="EMBL/GenBank/DDBJ databases">
        <authorList>
            <person name="Depoorter E."/>
        </authorList>
    </citation>
    <scope>NUCLEOTIDE SEQUENCE [LARGE SCALE GENOMIC DNA]</scope>
    <source>
        <strain evidence="1">LMG 24066</strain>
    </source>
</reference>
<sequence>MNDQSVSTARRRKAITPSPQDLERGYYVTEDDNGSWIYPVKDLFIFAYESNQLSSDDKKTLRAAFKAALDVPNQIKQSIENTGNQVALNSAYFLDPDIVIKAINDVDGMAETGGESDGDSGTKVTLEIMDTFFQDVLSSLGGDVKVIQVWLQDKMNDFQVQIGFESNYKNFGNLIGTVAMAGDLGIPTTAFQYIYSDYSTSQWMEKLSCSDTVAQSYSYNYKVVYFEYDPS</sequence>
<name>A0A9Q9UTB6_9BURK</name>
<organism evidence="1 3">
    <name type="scientific">Burkholderia arboris</name>
    <dbReference type="NCBI Taxonomy" id="488730"/>
    <lineage>
        <taxon>Bacteria</taxon>
        <taxon>Pseudomonadati</taxon>
        <taxon>Pseudomonadota</taxon>
        <taxon>Betaproteobacteria</taxon>
        <taxon>Burkholderiales</taxon>
        <taxon>Burkholderiaceae</taxon>
        <taxon>Burkholderia</taxon>
        <taxon>Burkholderia cepacia complex</taxon>
    </lineage>
</organism>
<evidence type="ECO:0000313" key="3">
    <source>
        <dbReference type="Proteomes" id="UP000494172"/>
    </source>
</evidence>
<dbReference type="EMBL" id="CP109823">
    <property type="protein sequence ID" value="XAE53685.1"/>
    <property type="molecule type" value="Genomic_DNA"/>
</dbReference>
<dbReference type="EMBL" id="CABVPX010000028">
    <property type="protein sequence ID" value="VWC16090.1"/>
    <property type="molecule type" value="Genomic_DNA"/>
</dbReference>
<evidence type="ECO:0000313" key="1">
    <source>
        <dbReference type="EMBL" id="VWC16090.1"/>
    </source>
</evidence>
<proteinExistence type="predicted"/>
<protein>
    <submittedName>
        <fullName evidence="1">Uncharacterized protein</fullName>
    </submittedName>
</protein>
<gene>
    <name evidence="1" type="ORF">BAR24066_05545</name>
    <name evidence="2" type="ORF">OHZ10_34210</name>
</gene>
<keyword evidence="4" id="KW-1185">Reference proteome</keyword>
<dbReference type="RefSeq" id="WP_155627346.1">
    <property type="nucleotide sequence ID" value="NZ_CABVPX010000028.1"/>
</dbReference>
<dbReference type="AlphaFoldDB" id="A0A9Q9UTB6"/>
<dbReference type="Proteomes" id="UP001448498">
    <property type="component" value="Chromosome 2"/>
</dbReference>
<dbReference type="Proteomes" id="UP000494172">
    <property type="component" value="Unassembled WGS sequence"/>
</dbReference>
<evidence type="ECO:0000313" key="4">
    <source>
        <dbReference type="Proteomes" id="UP001448498"/>
    </source>
</evidence>
<accession>A0A9Q9UTB6</accession>